<dbReference type="STRING" id="1505907.TEU_02365"/>
<dbReference type="GeneID" id="25152277"/>
<dbReference type="Pfam" id="PF04322">
    <property type="entry name" value="DUF473"/>
    <property type="match status" value="1"/>
</dbReference>
<organism evidence="1 2">
    <name type="scientific">Thermococcus eurythermalis</name>
    <dbReference type="NCBI Taxonomy" id="1505907"/>
    <lineage>
        <taxon>Archaea</taxon>
        <taxon>Methanobacteriati</taxon>
        <taxon>Methanobacteriota</taxon>
        <taxon>Thermococci</taxon>
        <taxon>Thermococcales</taxon>
        <taxon>Thermococcaceae</taxon>
        <taxon>Thermococcus</taxon>
    </lineage>
</organism>
<protein>
    <submittedName>
        <fullName evidence="1">Uncharacterized protein</fullName>
    </submittedName>
</protein>
<sequence>MRAVILGGIARRVLDELLRNPYRTIELRSARNVLAVEKAMDEALKLFLTYDPIEDVSTGTEGLLADLIEAKQLEMRVPWEESDEREITVCRAKVKLFGLGRVVEVERRERILVAKVRELFPHEMNMG</sequence>
<dbReference type="Proteomes" id="UP000029980">
    <property type="component" value="Chromosome"/>
</dbReference>
<dbReference type="KEGG" id="teu:TEU_02365"/>
<name>A0A097QS18_9EURY</name>
<dbReference type="InterPro" id="IPR007417">
    <property type="entry name" value="DUF473"/>
</dbReference>
<evidence type="ECO:0000313" key="2">
    <source>
        <dbReference type="Proteomes" id="UP000029980"/>
    </source>
</evidence>
<gene>
    <name evidence="1" type="ORF">TEU_02365</name>
</gene>
<dbReference type="AlphaFoldDB" id="A0A097QS18"/>
<reference evidence="1 2" key="1">
    <citation type="journal article" date="2015" name="Int. J. Syst. Evol. Microbiol.">
        <title>Thermococcus eurythermalis sp. nov., a conditional piezophilic hyperthermophilic archaeon with a wide temperature range isolated from an oil-immersed chimney in the Guaymas Basin.</title>
        <authorList>
            <person name="Zhao W."/>
            <person name="Zeng X."/>
            <person name="Xiao X."/>
        </authorList>
    </citation>
    <scope>NUCLEOTIDE SEQUENCE [LARGE SCALE GENOMIC DNA]</scope>
    <source>
        <strain evidence="1 2">A501</strain>
    </source>
</reference>
<accession>A0A097QS18</accession>
<dbReference type="HOGENOM" id="CLU_144580_2_0_2"/>
<dbReference type="EMBL" id="CP008887">
    <property type="protein sequence ID" value="AIU69276.1"/>
    <property type="molecule type" value="Genomic_DNA"/>
</dbReference>
<evidence type="ECO:0000313" key="1">
    <source>
        <dbReference type="EMBL" id="AIU69276.1"/>
    </source>
</evidence>
<keyword evidence="2" id="KW-1185">Reference proteome</keyword>
<dbReference type="RefSeq" id="WP_050002254.1">
    <property type="nucleotide sequence ID" value="NZ_CP008887.1"/>
</dbReference>
<proteinExistence type="predicted"/>
<dbReference type="OrthoDB" id="49941at2157"/>